<dbReference type="PROSITE" id="PS00027">
    <property type="entry name" value="HOMEOBOX_1"/>
    <property type="match status" value="1"/>
</dbReference>
<keyword evidence="11" id="KW-1185">Reference proteome</keyword>
<feature type="DNA-binding region" description="Homeobox" evidence="5">
    <location>
        <begin position="29"/>
        <end position="88"/>
    </location>
</feature>
<organism evidence="10 11">
    <name type="scientific">Stylophora pistillata</name>
    <name type="common">Smooth cauliflower coral</name>
    <dbReference type="NCBI Taxonomy" id="50429"/>
    <lineage>
        <taxon>Eukaryota</taxon>
        <taxon>Metazoa</taxon>
        <taxon>Cnidaria</taxon>
        <taxon>Anthozoa</taxon>
        <taxon>Hexacorallia</taxon>
        <taxon>Scleractinia</taxon>
        <taxon>Astrocoeniina</taxon>
        <taxon>Pocilloporidae</taxon>
        <taxon>Stylophora</taxon>
    </lineage>
</organism>
<dbReference type="GO" id="GO:0005634">
    <property type="term" value="C:nucleus"/>
    <property type="evidence" value="ECO:0007669"/>
    <property type="project" value="UniProtKB-SubCell"/>
</dbReference>
<feature type="compositionally biased region" description="Polar residues" evidence="8">
    <location>
        <begin position="12"/>
        <end position="23"/>
    </location>
</feature>
<feature type="region of interest" description="Disordered" evidence="8">
    <location>
        <begin position="294"/>
        <end position="365"/>
    </location>
</feature>
<accession>A0A2B4S2E2</accession>
<evidence type="ECO:0000256" key="3">
    <source>
        <dbReference type="ARBA" id="ARBA00023155"/>
    </source>
</evidence>
<dbReference type="GO" id="GO:0030154">
    <property type="term" value="P:cell differentiation"/>
    <property type="evidence" value="ECO:0007669"/>
    <property type="project" value="TreeGrafter"/>
</dbReference>
<keyword evidence="3 5" id="KW-0371">Homeobox</keyword>
<dbReference type="Pfam" id="PF00046">
    <property type="entry name" value="Homeodomain"/>
    <property type="match status" value="1"/>
</dbReference>
<dbReference type="PANTHER" id="PTHR24340">
    <property type="entry name" value="HOMEOBOX PROTEIN NKX"/>
    <property type="match status" value="1"/>
</dbReference>
<dbReference type="SUPFAM" id="SSF46689">
    <property type="entry name" value="Homeodomain-like"/>
    <property type="match status" value="1"/>
</dbReference>
<evidence type="ECO:0000256" key="8">
    <source>
        <dbReference type="SAM" id="MobiDB-lite"/>
    </source>
</evidence>
<feature type="region of interest" description="Disordered" evidence="8">
    <location>
        <begin position="1"/>
        <end position="26"/>
    </location>
</feature>
<gene>
    <name evidence="10" type="primary">Lbx2</name>
    <name evidence="10" type="ORF">AWC38_SpisGene12227</name>
</gene>
<evidence type="ECO:0000256" key="6">
    <source>
        <dbReference type="RuleBase" id="RU000682"/>
    </source>
</evidence>
<keyword evidence="2 5" id="KW-0238">DNA-binding</keyword>
<dbReference type="InterPro" id="IPR050394">
    <property type="entry name" value="Homeobox_NK-like"/>
</dbReference>
<comment type="caution">
    <text evidence="10">The sequence shown here is derived from an EMBL/GenBank/DDBJ whole genome shotgun (WGS) entry which is preliminary data.</text>
</comment>
<comment type="subcellular location">
    <subcellularLocation>
        <location evidence="1 5 6">Nucleus</location>
    </subcellularLocation>
</comment>
<feature type="compositionally biased region" description="Basic and acidic residues" evidence="8">
    <location>
        <begin position="1"/>
        <end position="11"/>
    </location>
</feature>
<evidence type="ECO:0000313" key="10">
    <source>
        <dbReference type="EMBL" id="PFX23213.1"/>
    </source>
</evidence>
<dbReference type="GO" id="GO:0000978">
    <property type="term" value="F:RNA polymerase II cis-regulatory region sequence-specific DNA binding"/>
    <property type="evidence" value="ECO:0007669"/>
    <property type="project" value="TreeGrafter"/>
</dbReference>
<dbReference type="EMBL" id="LSMT01000214">
    <property type="protein sequence ID" value="PFX23213.1"/>
    <property type="molecule type" value="Genomic_DNA"/>
</dbReference>
<dbReference type="InterPro" id="IPR009057">
    <property type="entry name" value="Homeodomain-like_sf"/>
</dbReference>
<evidence type="ECO:0000256" key="1">
    <source>
        <dbReference type="ARBA" id="ARBA00004123"/>
    </source>
</evidence>
<dbReference type="Gene3D" id="1.10.10.60">
    <property type="entry name" value="Homeodomain-like"/>
    <property type="match status" value="1"/>
</dbReference>
<dbReference type="CDD" id="cd00086">
    <property type="entry name" value="homeodomain"/>
    <property type="match status" value="1"/>
</dbReference>
<protein>
    <submittedName>
        <fullName evidence="10">Transcription factor LBX2</fullName>
    </submittedName>
</protein>
<keyword evidence="7" id="KW-0175">Coiled coil</keyword>
<dbReference type="SMART" id="SM00389">
    <property type="entry name" value="HOX"/>
    <property type="match status" value="1"/>
</dbReference>
<evidence type="ECO:0000256" key="2">
    <source>
        <dbReference type="ARBA" id="ARBA00023125"/>
    </source>
</evidence>
<evidence type="ECO:0000259" key="9">
    <source>
        <dbReference type="PROSITE" id="PS50071"/>
    </source>
</evidence>
<dbReference type="AlphaFoldDB" id="A0A2B4S2E2"/>
<evidence type="ECO:0000256" key="4">
    <source>
        <dbReference type="ARBA" id="ARBA00023242"/>
    </source>
</evidence>
<feature type="domain" description="Homeobox" evidence="9">
    <location>
        <begin position="27"/>
        <end position="87"/>
    </location>
</feature>
<dbReference type="GO" id="GO:0000981">
    <property type="term" value="F:DNA-binding transcription factor activity, RNA polymerase II-specific"/>
    <property type="evidence" value="ECO:0007669"/>
    <property type="project" value="InterPro"/>
</dbReference>
<dbReference type="PROSITE" id="PS50071">
    <property type="entry name" value="HOMEOBOX_2"/>
    <property type="match status" value="1"/>
</dbReference>
<evidence type="ECO:0000256" key="7">
    <source>
        <dbReference type="SAM" id="Coils"/>
    </source>
</evidence>
<reference evidence="11" key="1">
    <citation type="journal article" date="2017" name="bioRxiv">
        <title>Comparative analysis of the genomes of Stylophora pistillata and Acropora digitifera provides evidence for extensive differences between species of corals.</title>
        <authorList>
            <person name="Voolstra C.R."/>
            <person name="Li Y."/>
            <person name="Liew Y.J."/>
            <person name="Baumgarten S."/>
            <person name="Zoccola D."/>
            <person name="Flot J.-F."/>
            <person name="Tambutte S."/>
            <person name="Allemand D."/>
            <person name="Aranda M."/>
        </authorList>
    </citation>
    <scope>NUCLEOTIDE SEQUENCE [LARGE SCALE GENOMIC DNA]</scope>
</reference>
<dbReference type="InterPro" id="IPR001356">
    <property type="entry name" value="HD"/>
</dbReference>
<dbReference type="InterPro" id="IPR017970">
    <property type="entry name" value="Homeobox_CS"/>
</dbReference>
<sequence length="365" mass="42608">MLNKKDTRQEGDFQTSSDDTVPTANAHKRKIERTRFSIYQKVDLENSFLSSLYLTGEQRDNLAFKLGLSPATVQTWFKNRRFKWRKELKMVNGTHPEPVMLTSSLLVFPNPLPRTYREPFSGREHQQHEGSPWRCCAITSSRMFYSDEESDEKAQVLRRKLIKNVVEAKLKNEREKERLGRRLGNLAKEEQREMRNIQRNLVSLRRELKAIDPGKNTTETRLSVRSAVQTHVADKGDTLANAAKRDFKFYQRRHSESAASRSPMSFLELKRLPPLQSTDQSLVVWPLPYRQERSKEFPPPLKQRRSLALPKIERPDPRNEKIARRARFQSSPAVLSNVTQSELTRIKRDTPIKEENDVIPEDDKE</sequence>
<feature type="compositionally biased region" description="Basic and acidic residues" evidence="8">
    <location>
        <begin position="311"/>
        <end position="323"/>
    </location>
</feature>
<feature type="compositionally biased region" description="Basic and acidic residues" evidence="8">
    <location>
        <begin position="344"/>
        <end position="365"/>
    </location>
</feature>
<keyword evidence="4 5" id="KW-0539">Nucleus</keyword>
<name>A0A2B4S2E2_STYPI</name>
<evidence type="ECO:0000313" key="11">
    <source>
        <dbReference type="Proteomes" id="UP000225706"/>
    </source>
</evidence>
<dbReference type="Proteomes" id="UP000225706">
    <property type="component" value="Unassembled WGS sequence"/>
</dbReference>
<feature type="compositionally biased region" description="Polar residues" evidence="8">
    <location>
        <begin position="328"/>
        <end position="343"/>
    </location>
</feature>
<proteinExistence type="predicted"/>
<evidence type="ECO:0000256" key="5">
    <source>
        <dbReference type="PROSITE-ProRule" id="PRU00108"/>
    </source>
</evidence>
<feature type="coiled-coil region" evidence="7">
    <location>
        <begin position="158"/>
        <end position="207"/>
    </location>
</feature>